<evidence type="ECO:0000313" key="12">
    <source>
        <dbReference type="Proteomes" id="UP000065220"/>
    </source>
</evidence>
<dbReference type="Proteomes" id="UP000065220">
    <property type="component" value="Chromosome"/>
</dbReference>
<evidence type="ECO:0000256" key="8">
    <source>
        <dbReference type="SAM" id="Phobius"/>
    </source>
</evidence>
<organism evidence="11 12">
    <name type="scientific">Actinomyces radicidentis</name>
    <dbReference type="NCBI Taxonomy" id="111015"/>
    <lineage>
        <taxon>Bacteria</taxon>
        <taxon>Bacillati</taxon>
        <taxon>Actinomycetota</taxon>
        <taxon>Actinomycetes</taxon>
        <taxon>Actinomycetales</taxon>
        <taxon>Actinomycetaceae</taxon>
        <taxon>Actinomyces</taxon>
    </lineage>
</organism>
<dbReference type="PANTHER" id="PTHR30572">
    <property type="entry name" value="MEMBRANE COMPONENT OF TRANSPORTER-RELATED"/>
    <property type="match status" value="1"/>
</dbReference>
<dbReference type="GO" id="GO:0022857">
    <property type="term" value="F:transmembrane transporter activity"/>
    <property type="evidence" value="ECO:0007669"/>
    <property type="project" value="TreeGrafter"/>
</dbReference>
<dbReference type="Pfam" id="PF02687">
    <property type="entry name" value="FtsX"/>
    <property type="match status" value="1"/>
</dbReference>
<feature type="transmembrane region" description="Helical" evidence="8">
    <location>
        <begin position="417"/>
        <end position="441"/>
    </location>
</feature>
<evidence type="ECO:0000259" key="10">
    <source>
        <dbReference type="Pfam" id="PF12704"/>
    </source>
</evidence>
<feature type="domain" description="MacB-like periplasmic core" evidence="10">
    <location>
        <begin position="27"/>
        <end position="231"/>
    </location>
</feature>
<gene>
    <name evidence="11" type="ORF">AXF14_07860</name>
</gene>
<comment type="similarity">
    <text evidence="6">Belongs to the ABC-4 integral membrane protein family.</text>
</comment>
<dbReference type="InterPro" id="IPR003838">
    <property type="entry name" value="ABC3_permease_C"/>
</dbReference>
<evidence type="ECO:0000256" key="6">
    <source>
        <dbReference type="ARBA" id="ARBA00038076"/>
    </source>
</evidence>
<evidence type="ECO:0000259" key="9">
    <source>
        <dbReference type="Pfam" id="PF02687"/>
    </source>
</evidence>
<dbReference type="PANTHER" id="PTHR30572:SF4">
    <property type="entry name" value="ABC TRANSPORTER PERMEASE YTRF"/>
    <property type="match status" value="1"/>
</dbReference>
<feature type="transmembrane region" description="Helical" evidence="8">
    <location>
        <begin position="320"/>
        <end position="347"/>
    </location>
</feature>
<dbReference type="EMBL" id="CP014228">
    <property type="protein sequence ID" value="AMD87515.1"/>
    <property type="molecule type" value="Genomic_DNA"/>
</dbReference>
<sequence length="451" mass="46650">MSAWGTGVVGALVEAWTQLRVGRLRVLLSLIGVGVAVAAMTFVIAFGQVSQVVQNDMMAQWNGRPGTVQVTLSPTGSGDGTGTPDGSGTTTSSGSTDASAGSDGSGTGTSASTERITAAEADFVKRYEVTRWARSYQDSLRLDLGDGPAKVDATVVTAGYGILHRVQVVSGRWFTADDEDDMSPSMVVSQSVLDTMGIDALTQPVRVHGLSPARTTYTIVGTIDSSTAGQTCDANGTCTDSLTAYVLAGPYEALRRTASTADSSTASGAASATFEVWAGEGRGAEMEQLATSYFDGVLGHGATQATSNEMEDHQDFGRTFTLVVTGAGVFIMVLGALGLVNISLVTVRQRIHEIGVRRSFGATSRRIFFSIMLESVVATVVAGVIGIGVAIVAMRVVPLEAIFGMPVPTRPPFPMSAALIGLAAATGVGALAGLIPAIVAVRIRPIDAIRY</sequence>
<keyword evidence="4 8" id="KW-1133">Transmembrane helix</keyword>
<feature type="transmembrane region" description="Helical" evidence="8">
    <location>
        <begin position="367"/>
        <end position="397"/>
    </location>
</feature>
<name>A0A120KL83_ACTRD</name>
<accession>A0A120KL83</accession>
<dbReference type="AlphaFoldDB" id="A0A120KL83"/>
<keyword evidence="2" id="KW-1003">Cell membrane</keyword>
<keyword evidence="3 8" id="KW-0812">Transmembrane</keyword>
<feature type="region of interest" description="Disordered" evidence="7">
    <location>
        <begin position="65"/>
        <end position="113"/>
    </location>
</feature>
<evidence type="ECO:0000256" key="7">
    <source>
        <dbReference type="SAM" id="MobiDB-lite"/>
    </source>
</evidence>
<dbReference type="Pfam" id="PF12704">
    <property type="entry name" value="MacB_PCD"/>
    <property type="match status" value="1"/>
</dbReference>
<feature type="compositionally biased region" description="Low complexity" evidence="7">
    <location>
        <begin position="86"/>
        <end position="113"/>
    </location>
</feature>
<feature type="domain" description="ABC3 transporter permease C-terminal" evidence="9">
    <location>
        <begin position="327"/>
        <end position="443"/>
    </location>
</feature>
<keyword evidence="5 8" id="KW-0472">Membrane</keyword>
<dbReference type="GO" id="GO:0005886">
    <property type="term" value="C:plasma membrane"/>
    <property type="evidence" value="ECO:0007669"/>
    <property type="project" value="UniProtKB-SubCell"/>
</dbReference>
<dbReference type="RefSeq" id="WP_067942250.1">
    <property type="nucleotide sequence ID" value="NZ_CAUSVG010000082.1"/>
</dbReference>
<evidence type="ECO:0000256" key="2">
    <source>
        <dbReference type="ARBA" id="ARBA00022475"/>
    </source>
</evidence>
<evidence type="ECO:0000256" key="5">
    <source>
        <dbReference type="ARBA" id="ARBA00023136"/>
    </source>
</evidence>
<dbReference type="InterPro" id="IPR025857">
    <property type="entry name" value="MacB_PCD"/>
</dbReference>
<protein>
    <recommendedName>
        <fullName evidence="13">ABC transporter permease</fullName>
    </recommendedName>
</protein>
<dbReference type="OrthoDB" id="3510103at2"/>
<dbReference type="KEGG" id="ard:AXF14_07860"/>
<evidence type="ECO:0000256" key="3">
    <source>
        <dbReference type="ARBA" id="ARBA00022692"/>
    </source>
</evidence>
<dbReference type="STRING" id="111015.AXF14_07860"/>
<evidence type="ECO:0000256" key="4">
    <source>
        <dbReference type="ARBA" id="ARBA00022989"/>
    </source>
</evidence>
<keyword evidence="12" id="KW-1185">Reference proteome</keyword>
<evidence type="ECO:0000256" key="1">
    <source>
        <dbReference type="ARBA" id="ARBA00004651"/>
    </source>
</evidence>
<evidence type="ECO:0008006" key="13">
    <source>
        <dbReference type="Google" id="ProtNLM"/>
    </source>
</evidence>
<comment type="subcellular location">
    <subcellularLocation>
        <location evidence="1">Cell membrane</location>
        <topology evidence="1">Multi-pass membrane protein</topology>
    </subcellularLocation>
</comment>
<feature type="transmembrane region" description="Helical" evidence="8">
    <location>
        <begin position="26"/>
        <end position="47"/>
    </location>
</feature>
<evidence type="ECO:0000313" key="11">
    <source>
        <dbReference type="EMBL" id="AMD87515.1"/>
    </source>
</evidence>
<dbReference type="InterPro" id="IPR050250">
    <property type="entry name" value="Macrolide_Exporter_MacB"/>
</dbReference>
<proteinExistence type="inferred from homology"/>
<reference evidence="12" key="1">
    <citation type="submission" date="2016-02" db="EMBL/GenBank/DDBJ databases">
        <authorList>
            <person name="Holder M.E."/>
            <person name="Ajami N.J."/>
            <person name="Petrosino J.F."/>
        </authorList>
    </citation>
    <scope>NUCLEOTIDE SEQUENCE [LARGE SCALE GENOMIC DNA]</scope>
    <source>
        <strain evidence="12">CCUG 36733</strain>
    </source>
</reference>